<dbReference type="NCBIfam" id="TIGR02866">
    <property type="entry name" value="CoxB"/>
    <property type="match status" value="1"/>
</dbReference>
<comment type="catalytic activity">
    <reaction evidence="12">
        <text>4 Fe(II)-[cytochrome c] + O2 + 8 H(+)(in) = 4 Fe(III)-[cytochrome c] + 2 H2O + 4 H(+)(out)</text>
        <dbReference type="Rhea" id="RHEA:11436"/>
        <dbReference type="Rhea" id="RHEA-COMP:10350"/>
        <dbReference type="Rhea" id="RHEA-COMP:14399"/>
        <dbReference type="ChEBI" id="CHEBI:15377"/>
        <dbReference type="ChEBI" id="CHEBI:15378"/>
        <dbReference type="ChEBI" id="CHEBI:15379"/>
        <dbReference type="ChEBI" id="CHEBI:29033"/>
        <dbReference type="ChEBI" id="CHEBI:29034"/>
        <dbReference type="EC" id="7.1.1.9"/>
    </reaction>
    <physiologicalReaction direction="left-to-right" evidence="12">
        <dbReference type="Rhea" id="RHEA:11437"/>
    </physiologicalReaction>
</comment>
<dbReference type="InterPro" id="IPR001505">
    <property type="entry name" value="Copper_CuA"/>
</dbReference>
<keyword evidence="7" id="KW-1278">Translocase</keyword>
<dbReference type="GO" id="GO:0005743">
    <property type="term" value="C:mitochondrial inner membrane"/>
    <property type="evidence" value="ECO:0007669"/>
    <property type="project" value="UniProtKB-SubCell"/>
</dbReference>
<comment type="similarity">
    <text evidence="2 13">Belongs to the cytochrome c oxidase subunit 2 family.</text>
</comment>
<evidence type="ECO:0000259" key="16">
    <source>
        <dbReference type="PROSITE" id="PS50999"/>
    </source>
</evidence>
<keyword evidence="6 13" id="KW-0479">Metal-binding</keyword>
<feature type="transmembrane region" description="Helical" evidence="14">
    <location>
        <begin position="30"/>
        <end position="54"/>
    </location>
</feature>
<evidence type="ECO:0000256" key="6">
    <source>
        <dbReference type="ARBA" id="ARBA00022723"/>
    </source>
</evidence>
<organism evidence="17">
    <name type="scientific">Planoprotostelium fungivorum</name>
    <dbReference type="NCBI Taxonomy" id="1890364"/>
    <lineage>
        <taxon>Eukaryota</taxon>
        <taxon>Amoebozoa</taxon>
        <taxon>Evosea</taxon>
        <taxon>Variosea</taxon>
        <taxon>Cavosteliida</taxon>
        <taxon>Cavosteliaceae</taxon>
        <taxon>Planoprotostelium</taxon>
    </lineage>
</organism>
<dbReference type="CDD" id="cd13912">
    <property type="entry name" value="CcO_II_C"/>
    <property type="match status" value="1"/>
</dbReference>
<dbReference type="GO" id="GO:0005507">
    <property type="term" value="F:copper ion binding"/>
    <property type="evidence" value="ECO:0007669"/>
    <property type="project" value="InterPro"/>
</dbReference>
<dbReference type="PROSITE" id="PS50999">
    <property type="entry name" value="COX2_TM"/>
    <property type="match status" value="1"/>
</dbReference>
<evidence type="ECO:0000256" key="1">
    <source>
        <dbReference type="ARBA" id="ARBA00004141"/>
    </source>
</evidence>
<dbReference type="GO" id="GO:0004129">
    <property type="term" value="F:cytochrome-c oxidase activity"/>
    <property type="evidence" value="ECO:0007669"/>
    <property type="project" value="UniProtKB-EC"/>
</dbReference>
<evidence type="ECO:0000256" key="9">
    <source>
        <dbReference type="ARBA" id="ARBA00022989"/>
    </source>
</evidence>
<evidence type="ECO:0000256" key="3">
    <source>
        <dbReference type="ARBA" id="ARBA00022448"/>
    </source>
</evidence>
<evidence type="ECO:0000313" key="17">
    <source>
        <dbReference type="EMBL" id="ATE46698.1"/>
    </source>
</evidence>
<dbReference type="InterPro" id="IPR014222">
    <property type="entry name" value="Cyt_c_oxidase_su2"/>
</dbReference>
<dbReference type="AlphaFoldDB" id="A0A290YM21"/>
<accession>A0A290YM21</accession>
<keyword evidence="3 13" id="KW-0813">Transport</keyword>
<keyword evidence="9 14" id="KW-1133">Transmembrane helix</keyword>
<keyword evidence="4 13" id="KW-0679">Respiratory chain</keyword>
<dbReference type="SUPFAM" id="SSF81464">
    <property type="entry name" value="Cytochrome c oxidase subunit II-like, transmembrane region"/>
    <property type="match status" value="1"/>
</dbReference>
<dbReference type="Pfam" id="PF02790">
    <property type="entry name" value="COX2_TM"/>
    <property type="match status" value="1"/>
</dbReference>
<geneLocation type="mitochondrion" evidence="17"/>
<comment type="subcellular location">
    <subcellularLocation>
        <location evidence="1">Membrane</location>
        <topology evidence="1">Multi-pass membrane protein</topology>
    </subcellularLocation>
    <subcellularLocation>
        <location evidence="13">Mitochondrion inner membrane</location>
        <topology evidence="13">Multi-pass membrane protein</topology>
    </subcellularLocation>
</comment>
<comment type="function">
    <text evidence="13">Component of the cytochrome c oxidase, the last enzyme in the mitochondrial electron transport chain which drives oxidative phosphorylation. The respiratory chain contains 3 multisubunit complexes succinate dehydrogenase (complex II, CII), ubiquinol-cytochrome c oxidoreductase (cytochrome b-c1 complex, complex III, CIII) and cytochrome c oxidase (complex IV, CIV), that cooperate to transfer electrons derived from NADH and succinate to molecular oxygen, creating an electrochemical gradient over the inner membrane that drives transmembrane transport and the ATP synthase. Cytochrome c oxidase is the component of the respiratory chain that catalyzes the reduction of oxygen to water. Electrons originating from reduced cytochrome c in the intermembrane space (IMS) are transferred via the dinuclear copper A center (CU(A)) of subunit 2 and heme A of subunit 1 to the active site in subunit 1, a binuclear center (BNC) formed by heme A3 and copper B (CU(B)). The BNC reduces molecular oxygen to 2 water molecules using 4 electrons from cytochrome c in the IMS and 4 protons from the mitochondrial matrix.</text>
</comment>
<evidence type="ECO:0000256" key="7">
    <source>
        <dbReference type="ARBA" id="ARBA00022967"/>
    </source>
</evidence>
<feature type="transmembrane region" description="Helical" evidence="14">
    <location>
        <begin position="75"/>
        <end position="100"/>
    </location>
</feature>
<keyword evidence="13 17" id="KW-0496">Mitochondrion</keyword>
<keyword evidence="10 13" id="KW-0186">Copper</keyword>
<evidence type="ECO:0000256" key="12">
    <source>
        <dbReference type="ARBA" id="ARBA00049512"/>
    </source>
</evidence>
<dbReference type="InterPro" id="IPR034210">
    <property type="entry name" value="CcO_II_C"/>
</dbReference>
<keyword evidence="8 13" id="KW-0249">Electron transport</keyword>
<dbReference type="PANTHER" id="PTHR22888:SF9">
    <property type="entry name" value="CYTOCHROME C OXIDASE SUBUNIT 2"/>
    <property type="match status" value="1"/>
</dbReference>
<evidence type="ECO:0000256" key="11">
    <source>
        <dbReference type="ARBA" id="ARBA00023136"/>
    </source>
</evidence>
<evidence type="ECO:0000256" key="10">
    <source>
        <dbReference type="ARBA" id="ARBA00023008"/>
    </source>
</evidence>
<dbReference type="PROSITE" id="PS00078">
    <property type="entry name" value="COX2"/>
    <property type="match status" value="1"/>
</dbReference>
<dbReference type="SUPFAM" id="SSF49503">
    <property type="entry name" value="Cupredoxins"/>
    <property type="match status" value="1"/>
</dbReference>
<dbReference type="InterPro" id="IPR008972">
    <property type="entry name" value="Cupredoxin"/>
</dbReference>
<dbReference type="PROSITE" id="PS50857">
    <property type="entry name" value="COX2_CUA"/>
    <property type="match status" value="1"/>
</dbReference>
<protein>
    <recommendedName>
        <fullName evidence="13">Cytochrome c oxidase subunit 2</fullName>
    </recommendedName>
</protein>
<evidence type="ECO:0000259" key="15">
    <source>
        <dbReference type="PROSITE" id="PS50857"/>
    </source>
</evidence>
<evidence type="ECO:0000256" key="14">
    <source>
        <dbReference type="SAM" id="Phobius"/>
    </source>
</evidence>
<gene>
    <name evidence="17" type="primary">cox2</name>
</gene>
<keyword evidence="11 13" id="KW-0472">Membrane</keyword>
<evidence type="ECO:0000256" key="5">
    <source>
        <dbReference type="ARBA" id="ARBA00022692"/>
    </source>
</evidence>
<keyword evidence="5 13" id="KW-0812">Transmembrane</keyword>
<dbReference type="Gene3D" id="2.60.40.420">
    <property type="entry name" value="Cupredoxins - blue copper proteins"/>
    <property type="match status" value="1"/>
</dbReference>
<dbReference type="EMBL" id="KY775057">
    <property type="protein sequence ID" value="ATE46698.1"/>
    <property type="molecule type" value="Genomic_DNA"/>
</dbReference>
<dbReference type="InterPro" id="IPR045187">
    <property type="entry name" value="CcO_II"/>
</dbReference>
<evidence type="ECO:0000256" key="2">
    <source>
        <dbReference type="ARBA" id="ARBA00007866"/>
    </source>
</evidence>
<feature type="domain" description="Cytochrome oxidase subunit II copper A binding" evidence="15">
    <location>
        <begin position="107"/>
        <end position="246"/>
    </location>
</feature>
<dbReference type="FunFam" id="2.60.40.420:FF:000001">
    <property type="entry name" value="Cytochrome c oxidase subunit 2"/>
    <property type="match status" value="1"/>
</dbReference>
<dbReference type="GO" id="GO:0016491">
    <property type="term" value="F:oxidoreductase activity"/>
    <property type="evidence" value="ECO:0007669"/>
    <property type="project" value="InterPro"/>
</dbReference>
<keyword evidence="13" id="KW-0999">Mitochondrion inner membrane</keyword>
<dbReference type="GO" id="GO:0042773">
    <property type="term" value="P:ATP synthesis coupled electron transport"/>
    <property type="evidence" value="ECO:0007669"/>
    <property type="project" value="TreeGrafter"/>
</dbReference>
<comment type="cofactor">
    <cofactor evidence="13">
        <name>Cu cation</name>
        <dbReference type="ChEBI" id="CHEBI:23378"/>
    </cofactor>
    <text evidence="13">Binds a copper A center.</text>
</comment>
<dbReference type="PANTHER" id="PTHR22888">
    <property type="entry name" value="CYTOCHROME C OXIDASE, SUBUNIT II"/>
    <property type="match status" value="1"/>
</dbReference>
<dbReference type="PRINTS" id="PR01166">
    <property type="entry name" value="CYCOXIDASEII"/>
</dbReference>
<dbReference type="InterPro" id="IPR036257">
    <property type="entry name" value="Cyt_c_oxidase_su2_TM_sf"/>
</dbReference>
<evidence type="ECO:0000256" key="8">
    <source>
        <dbReference type="ARBA" id="ARBA00022982"/>
    </source>
</evidence>
<reference evidence="17" key="1">
    <citation type="submission" date="2017-03" db="EMBL/GenBank/DDBJ databases">
        <title>Protostelium fungiforum mitochondrial genome.</title>
        <authorList>
            <person name="Gloeckner G."/>
        </authorList>
    </citation>
    <scope>NUCLEOTIDE SEQUENCE</scope>
</reference>
<evidence type="ECO:0000256" key="13">
    <source>
        <dbReference type="RuleBase" id="RU000457"/>
    </source>
</evidence>
<name>A0A290YM21_9EUKA</name>
<feature type="domain" description="Cytochrome oxidase subunit II transmembrane region profile" evidence="16">
    <location>
        <begin position="4"/>
        <end position="106"/>
    </location>
</feature>
<dbReference type="Gene3D" id="1.10.287.90">
    <property type="match status" value="1"/>
</dbReference>
<dbReference type="Pfam" id="PF00116">
    <property type="entry name" value="COX2"/>
    <property type="match status" value="1"/>
</dbReference>
<dbReference type="InterPro" id="IPR002429">
    <property type="entry name" value="CcO_II-like_C"/>
</dbReference>
<evidence type="ECO:0000256" key="4">
    <source>
        <dbReference type="ARBA" id="ARBA00022660"/>
    </source>
</evidence>
<proteinExistence type="inferred from homology"/>
<sequence length="247" mass="28144">MVLPVYLFDVTFQDPCTPVMEGIIDLHTYIMFYLVGIVVFVFVAVGLTLQEFYYNTPYRGRPERMAAARVVHSTWLELVWTLTPLLVLVSIAVPSFALLYSMEEKFDVALTLKVVGHQWYWEYQYAFTDAVHGDVYFGFDSYMIPEGDLPTGGLRLLETDTTVVLPVYHRLRVLTTSNDVIHSWALPAAGVKMDAIPGRLNQVNLYFNRPGLFYGQCSELCGVNHGFMPIAVKALEVSRFREWAHNV</sequence>
<dbReference type="InterPro" id="IPR011759">
    <property type="entry name" value="Cyt_c_oxidase_su2_TM_dom"/>
</dbReference>